<dbReference type="GO" id="GO:0005524">
    <property type="term" value="F:ATP binding"/>
    <property type="evidence" value="ECO:0007669"/>
    <property type="project" value="UniProtKB-UniRule"/>
</dbReference>
<dbReference type="EMBL" id="NEXC01000017">
    <property type="protein sequence ID" value="PSN83684.1"/>
    <property type="molecule type" value="Genomic_DNA"/>
</dbReference>
<reference evidence="12 13" key="1">
    <citation type="submission" date="2017-04" db="EMBL/GenBank/DDBJ databases">
        <title>Novel microbial lineages endemic to geothermal iron-oxide mats fill important gaps in the evolutionary history of Archaea.</title>
        <authorList>
            <person name="Jay Z.J."/>
            <person name="Beam J.P."/>
            <person name="Dlakic M."/>
            <person name="Rusch D.B."/>
            <person name="Kozubal M.A."/>
            <person name="Inskeep W.P."/>
        </authorList>
    </citation>
    <scope>NUCLEOTIDE SEQUENCE [LARGE SCALE GENOMIC DNA]</scope>
    <source>
        <strain evidence="12">OSP_D</strain>
    </source>
</reference>
<dbReference type="InterPro" id="IPR027417">
    <property type="entry name" value="P-loop_NTPase"/>
</dbReference>
<comment type="subunit">
    <text evidence="8">Has multiple subunits with at least A(3), B(3), C, D, E, F, H, I and proteolipid K(x).</text>
</comment>
<comment type="similarity">
    <text evidence="1 8">Belongs to the ATPase alpha/beta chains family.</text>
</comment>
<evidence type="ECO:0000313" key="13">
    <source>
        <dbReference type="Proteomes" id="UP000240880"/>
    </source>
</evidence>
<dbReference type="InterPro" id="IPR055190">
    <property type="entry name" value="ATP-synt_VA_C"/>
</dbReference>
<sequence length="460" mass="50817">MLPLSYKTVKQVAGPLIFVEGVKDAAYGEIVEVTNALGERVRGQVLDSREGLAVVQIFGSTLGLSTSGTSVRFLGETARVAVSDEMLGRVFDGLGNPRDGGPAIVAKEKREIVGAAINPYSRDEPSEFIQTGISAIDGMNTLVRGQKLPLFSGAGLPHNLLAAQIARQAKVLSSSEQFAVVFAAMGITSEEANFFMREFEETGALQRAALFLNLSSDPSMERILTPRLALTLAEFLAYEREMHVLVILTDMTNYCEALREISAARDEVPGRRGYPGYMYTDLATIYERAGRIKGKKGSITQIPILTMPADDKTHPIPDLTGYITEGQIYLSRDLHRAGIYPPIDVLESLSRLMNQGIGKGRTREDHRAVADQLYAAYAQGKDVRALSAIVGEEALSENDKKYLRVAERFERMFVKQGYYEDRSIEETLDIGWRVLDELPDSELKRIKPELIAKYRKRSVG</sequence>
<dbReference type="CDD" id="cd01135">
    <property type="entry name" value="V_A-ATPase_B"/>
    <property type="match status" value="1"/>
</dbReference>
<dbReference type="PANTHER" id="PTHR43389">
    <property type="entry name" value="V-TYPE PROTON ATPASE SUBUNIT B"/>
    <property type="match status" value="1"/>
</dbReference>
<dbReference type="GO" id="GO:0042777">
    <property type="term" value="P:proton motive force-driven plasma membrane ATP synthesis"/>
    <property type="evidence" value="ECO:0007669"/>
    <property type="project" value="UniProtKB-UniRule"/>
</dbReference>
<dbReference type="SUPFAM" id="SSF52540">
    <property type="entry name" value="P-loop containing nucleoside triphosphate hydrolases"/>
    <property type="match status" value="1"/>
</dbReference>
<gene>
    <name evidence="8" type="primary">atpB</name>
    <name evidence="12" type="ORF">B9Q01_03830</name>
</gene>
<feature type="domain" description="ATP synthase A/B type C-terminal" evidence="11">
    <location>
        <begin position="356"/>
        <end position="454"/>
    </location>
</feature>
<dbReference type="PANTHER" id="PTHR43389:SF4">
    <property type="entry name" value="V-TYPE PROTON ATPASE SUBUNIT B"/>
    <property type="match status" value="1"/>
</dbReference>
<protein>
    <recommendedName>
        <fullName evidence="8">A-type ATP synthase subunit B</fullName>
    </recommendedName>
</protein>
<keyword evidence="4 8" id="KW-0375">Hydrogen ion transport</keyword>
<evidence type="ECO:0000256" key="4">
    <source>
        <dbReference type="ARBA" id="ARBA00022781"/>
    </source>
</evidence>
<dbReference type="InterPro" id="IPR020003">
    <property type="entry name" value="ATPase_a/bsu_AS"/>
</dbReference>
<evidence type="ECO:0000256" key="8">
    <source>
        <dbReference type="HAMAP-Rule" id="MF_00310"/>
    </source>
</evidence>
<keyword evidence="7 8" id="KW-0066">ATP synthesis</keyword>
<evidence type="ECO:0000256" key="5">
    <source>
        <dbReference type="ARBA" id="ARBA00023065"/>
    </source>
</evidence>
<keyword evidence="5 8" id="KW-0406">Ion transport</keyword>
<evidence type="ECO:0000256" key="3">
    <source>
        <dbReference type="ARBA" id="ARBA00022475"/>
    </source>
</evidence>
<evidence type="ECO:0000259" key="11">
    <source>
        <dbReference type="Pfam" id="PF22919"/>
    </source>
</evidence>
<dbReference type="HAMAP" id="MF_00310">
    <property type="entry name" value="ATP_synth_B_arch"/>
    <property type="match status" value="1"/>
</dbReference>
<dbReference type="InterPro" id="IPR022879">
    <property type="entry name" value="V-ATPase_su_B/beta"/>
</dbReference>
<evidence type="ECO:0000259" key="10">
    <source>
        <dbReference type="Pfam" id="PF02874"/>
    </source>
</evidence>
<dbReference type="InterPro" id="IPR004100">
    <property type="entry name" value="ATPase_F1/V1/A1_a/bsu_N"/>
</dbReference>
<dbReference type="Pfam" id="PF02874">
    <property type="entry name" value="ATP-synt_ab_N"/>
    <property type="match status" value="1"/>
</dbReference>
<comment type="caution">
    <text evidence="12">The sequence shown here is derived from an EMBL/GenBank/DDBJ whole genome shotgun (WGS) entry which is preliminary data.</text>
</comment>
<feature type="domain" description="ATPase F1/V1/A1 complex alpha/beta subunit N-terminal" evidence="10">
    <location>
        <begin position="9"/>
        <end position="75"/>
    </location>
</feature>
<dbReference type="Pfam" id="PF22919">
    <property type="entry name" value="ATP-synt_VA_C"/>
    <property type="match status" value="1"/>
</dbReference>
<feature type="domain" description="ATPase F1/V1/A1 complex alpha/beta subunit nucleotide-binding" evidence="9">
    <location>
        <begin position="132"/>
        <end position="350"/>
    </location>
</feature>
<evidence type="ECO:0000256" key="1">
    <source>
        <dbReference type="ARBA" id="ARBA00008936"/>
    </source>
</evidence>
<dbReference type="GO" id="GO:0046933">
    <property type="term" value="F:proton-transporting ATP synthase activity, rotational mechanism"/>
    <property type="evidence" value="ECO:0007669"/>
    <property type="project" value="UniProtKB-UniRule"/>
</dbReference>
<comment type="subcellular location">
    <subcellularLocation>
        <location evidence="8">Cell membrane</location>
        <topology evidence="8">Peripheral membrane protein</topology>
    </subcellularLocation>
</comment>
<keyword evidence="6 8" id="KW-0472">Membrane</keyword>
<dbReference type="CDD" id="cd18118">
    <property type="entry name" value="ATP-synt_V_A-type_beta_N"/>
    <property type="match status" value="1"/>
</dbReference>
<name>A0A2R6AB90_9ARCH</name>
<dbReference type="Pfam" id="PF00006">
    <property type="entry name" value="ATP-synt_ab"/>
    <property type="match status" value="1"/>
</dbReference>
<organism evidence="12 13">
    <name type="scientific">Candidatus Marsarchaeota G1 archaeon OSP_D</name>
    <dbReference type="NCBI Taxonomy" id="1978155"/>
    <lineage>
        <taxon>Archaea</taxon>
        <taxon>Candidatus Marsarchaeota</taxon>
        <taxon>Candidatus Marsarchaeota group 1</taxon>
    </lineage>
</organism>
<evidence type="ECO:0000256" key="6">
    <source>
        <dbReference type="ARBA" id="ARBA00023136"/>
    </source>
</evidence>
<dbReference type="PROSITE" id="PS00152">
    <property type="entry name" value="ATPASE_ALPHA_BETA"/>
    <property type="match status" value="1"/>
</dbReference>
<dbReference type="AlphaFoldDB" id="A0A2R6AB90"/>
<dbReference type="Proteomes" id="UP000240880">
    <property type="component" value="Unassembled WGS sequence"/>
</dbReference>
<keyword evidence="2 8" id="KW-0813">Transport</keyword>
<dbReference type="CDD" id="cd18112">
    <property type="entry name" value="ATP-synt_V_A-type_beta_C"/>
    <property type="match status" value="1"/>
</dbReference>
<dbReference type="InterPro" id="IPR000194">
    <property type="entry name" value="ATPase_F1/V1/A1_a/bsu_nucl-bd"/>
</dbReference>
<proteinExistence type="inferred from homology"/>
<evidence type="ECO:0000256" key="2">
    <source>
        <dbReference type="ARBA" id="ARBA00022448"/>
    </source>
</evidence>
<comment type="function">
    <text evidence="8">Component of the A-type ATP synthase that produces ATP from ADP in the presence of a proton gradient across the membrane. The B chain is a regulatory subunit.</text>
</comment>
<keyword evidence="3 8" id="KW-1003">Cell membrane</keyword>
<dbReference type="NCBIfam" id="NF003235">
    <property type="entry name" value="PRK04196.1"/>
    <property type="match status" value="1"/>
</dbReference>
<evidence type="ECO:0000259" key="9">
    <source>
        <dbReference type="Pfam" id="PF00006"/>
    </source>
</evidence>
<accession>A0A2R6AB90</accession>
<dbReference type="Gene3D" id="3.40.50.12240">
    <property type="match status" value="1"/>
</dbReference>
<evidence type="ECO:0000313" key="12">
    <source>
        <dbReference type="EMBL" id="PSN83684.1"/>
    </source>
</evidence>
<dbReference type="GO" id="GO:0005886">
    <property type="term" value="C:plasma membrane"/>
    <property type="evidence" value="ECO:0007669"/>
    <property type="project" value="UniProtKB-SubCell"/>
</dbReference>
<dbReference type="PIRSF" id="PIRSF039114">
    <property type="entry name" value="V-ATPsynth_beta/V-ATPase_B"/>
    <property type="match status" value="1"/>
</dbReference>
<dbReference type="SUPFAM" id="SSF47917">
    <property type="entry name" value="C-terminal domain of alpha and beta subunits of F1 ATP synthase"/>
    <property type="match status" value="1"/>
</dbReference>
<evidence type="ECO:0000256" key="7">
    <source>
        <dbReference type="ARBA" id="ARBA00023310"/>
    </source>
</evidence>
<dbReference type="InterPro" id="IPR036121">
    <property type="entry name" value="ATPase_F1/V1/A1_a/bsu_N_sf"/>
</dbReference>
<dbReference type="SUPFAM" id="SSF50615">
    <property type="entry name" value="N-terminal domain of alpha and beta subunits of F1 ATP synthase"/>
    <property type="match status" value="1"/>
</dbReference>